<dbReference type="EMBL" id="RBLC01000003">
    <property type="protein sequence ID" value="RKS21757.1"/>
    <property type="molecule type" value="Genomic_DNA"/>
</dbReference>
<proteinExistence type="predicted"/>
<name>A0A495M6N9_9FLAO</name>
<dbReference type="Proteomes" id="UP000277579">
    <property type="component" value="Unassembled WGS sequence"/>
</dbReference>
<evidence type="ECO:0000313" key="3">
    <source>
        <dbReference type="Proteomes" id="UP000277579"/>
    </source>
</evidence>
<feature type="transmembrane region" description="Helical" evidence="1">
    <location>
        <begin position="81"/>
        <end position="103"/>
    </location>
</feature>
<feature type="transmembrane region" description="Helical" evidence="1">
    <location>
        <begin position="17"/>
        <end position="36"/>
    </location>
</feature>
<evidence type="ECO:0000313" key="2">
    <source>
        <dbReference type="EMBL" id="RKS21757.1"/>
    </source>
</evidence>
<reference evidence="2 3" key="1">
    <citation type="submission" date="2018-10" db="EMBL/GenBank/DDBJ databases">
        <title>Genomic Encyclopedia of Archaeal and Bacterial Type Strains, Phase II (KMG-II): from individual species to whole genera.</title>
        <authorList>
            <person name="Goeker M."/>
        </authorList>
    </citation>
    <scope>NUCLEOTIDE SEQUENCE [LARGE SCALE GENOMIC DNA]</scope>
    <source>
        <strain evidence="2 3">DSM 29537</strain>
    </source>
</reference>
<comment type="caution">
    <text evidence="2">The sequence shown here is derived from an EMBL/GenBank/DDBJ whole genome shotgun (WGS) entry which is preliminary data.</text>
</comment>
<feature type="transmembrane region" description="Helical" evidence="1">
    <location>
        <begin position="48"/>
        <end position="69"/>
    </location>
</feature>
<protein>
    <recommendedName>
        <fullName evidence="4">Potassium transporter KefB</fullName>
    </recommendedName>
</protein>
<gene>
    <name evidence="2" type="ORF">CLV94_2392</name>
</gene>
<dbReference type="RefSeq" id="WP_121376701.1">
    <property type="nucleotide sequence ID" value="NZ_RBLC01000003.1"/>
</dbReference>
<dbReference type="AlphaFoldDB" id="A0A495M6N9"/>
<dbReference type="OrthoDB" id="770034at2"/>
<accession>A0A495M6N9</accession>
<organism evidence="2 3">
    <name type="scientific">Flavobacterium endophyticum</name>
    <dbReference type="NCBI Taxonomy" id="1540163"/>
    <lineage>
        <taxon>Bacteria</taxon>
        <taxon>Pseudomonadati</taxon>
        <taxon>Bacteroidota</taxon>
        <taxon>Flavobacteriia</taxon>
        <taxon>Flavobacteriales</taxon>
        <taxon>Flavobacteriaceae</taxon>
        <taxon>Flavobacterium</taxon>
    </lineage>
</organism>
<evidence type="ECO:0000256" key="1">
    <source>
        <dbReference type="SAM" id="Phobius"/>
    </source>
</evidence>
<keyword evidence="3" id="KW-1185">Reference proteome</keyword>
<keyword evidence="1" id="KW-0812">Transmembrane</keyword>
<keyword evidence="1" id="KW-0472">Membrane</keyword>
<sequence>MNNATSHSDPTALRRRLLIGAGIATALIVFFLLNAGESKPEWGKYWRIKPLIMVPLAGAFGGGLFHYIQQFIGGQKTWTRIAAFLIGAIAFIVTLWIGTVLGLNGTHWD</sequence>
<keyword evidence="1" id="KW-1133">Transmembrane helix</keyword>
<evidence type="ECO:0008006" key="4">
    <source>
        <dbReference type="Google" id="ProtNLM"/>
    </source>
</evidence>